<name>A0A369A9I0_9FLAO</name>
<dbReference type="RefSeq" id="WP_037357830.1">
    <property type="nucleotide sequence ID" value="NZ_BHZF01000001.1"/>
</dbReference>
<dbReference type="SUPFAM" id="SSF48179">
    <property type="entry name" value="6-phosphogluconate dehydrogenase C-terminal domain-like"/>
    <property type="match status" value="1"/>
</dbReference>
<dbReference type="SUPFAM" id="SSF51735">
    <property type="entry name" value="NAD(P)-binding Rossmann-fold domains"/>
    <property type="match status" value="1"/>
</dbReference>
<keyword evidence="3" id="KW-1185">Reference proteome</keyword>
<comment type="caution">
    <text evidence="2">The sequence shown here is derived from an EMBL/GenBank/DDBJ whole genome shotgun (WGS) entry which is preliminary data.</text>
</comment>
<proteinExistence type="predicted"/>
<dbReference type="Proteomes" id="UP000253517">
    <property type="component" value="Unassembled WGS sequence"/>
</dbReference>
<dbReference type="InterPro" id="IPR008927">
    <property type="entry name" value="6-PGluconate_DH-like_C_sf"/>
</dbReference>
<sequence length="254" mass="28956">MNNHLIIGSGHAARFVIQLLREVLPFVSISVVSRNKNQALRKLADLQEINILTDEDELPLADMLWLAVPDERIADTFQKYKMLATKGVCHLSGATSLKEITDTDASPIVIWPVASLSLPYTLSKISLVIECSDDHFFLHTLQEQRLNIFKTTYENRIKMHMLAVAANNFVHHLHTLIEEELKSQNLSKDFLMPLIEQTYYNILHDNLKNLQTGPARRADVATIRQHESIIKTPALKNLYQSITNSILNFYAIEL</sequence>
<gene>
    <name evidence="2" type="ORF">DES35_101245</name>
</gene>
<organism evidence="2 3">
    <name type="scientific">Schleiferia thermophila</name>
    <dbReference type="NCBI Taxonomy" id="884107"/>
    <lineage>
        <taxon>Bacteria</taxon>
        <taxon>Pseudomonadati</taxon>
        <taxon>Bacteroidota</taxon>
        <taxon>Flavobacteriia</taxon>
        <taxon>Flavobacteriales</taxon>
        <taxon>Schleiferiaceae</taxon>
        <taxon>Schleiferia</taxon>
    </lineage>
</organism>
<dbReference type="InterPro" id="IPR036291">
    <property type="entry name" value="NAD(P)-bd_dom_sf"/>
</dbReference>
<protein>
    <submittedName>
        <fullName evidence="2">Putative short-subunit dehydrogenase-like oxidoreductase (DUF2520 family)</fullName>
    </submittedName>
</protein>
<reference evidence="2 3" key="1">
    <citation type="submission" date="2018-07" db="EMBL/GenBank/DDBJ databases">
        <title>Genomic Encyclopedia of Type Strains, Phase IV (KMG-IV): sequencing the most valuable type-strain genomes for metagenomic binning, comparative biology and taxonomic classification.</title>
        <authorList>
            <person name="Goeker M."/>
        </authorList>
    </citation>
    <scope>NUCLEOTIDE SEQUENCE [LARGE SCALE GENOMIC DNA]</scope>
    <source>
        <strain evidence="2 3">DSM 21410</strain>
    </source>
</reference>
<accession>A0A369A9I0</accession>
<dbReference type="InterPro" id="IPR018931">
    <property type="entry name" value="DUF2520"/>
</dbReference>
<dbReference type="Gene3D" id="3.40.50.720">
    <property type="entry name" value="NAD(P)-binding Rossmann-like Domain"/>
    <property type="match status" value="1"/>
</dbReference>
<evidence type="ECO:0000313" key="2">
    <source>
        <dbReference type="EMBL" id="RCX04966.1"/>
    </source>
</evidence>
<evidence type="ECO:0000313" key="3">
    <source>
        <dbReference type="Proteomes" id="UP000253517"/>
    </source>
</evidence>
<dbReference type="PANTHER" id="PTHR40459">
    <property type="entry name" value="CONSERVED HYPOTHETICAL ALANINE AND LEUCINE RICH PROTEIN"/>
    <property type="match status" value="1"/>
</dbReference>
<evidence type="ECO:0000259" key="1">
    <source>
        <dbReference type="Pfam" id="PF10728"/>
    </source>
</evidence>
<dbReference type="PANTHER" id="PTHR40459:SF1">
    <property type="entry name" value="CONSERVED HYPOTHETICAL ALANINE AND LEUCINE RICH PROTEIN"/>
    <property type="match status" value="1"/>
</dbReference>
<dbReference type="Gene3D" id="1.10.1040.20">
    <property type="entry name" value="ProC-like, C-terminal domain"/>
    <property type="match status" value="1"/>
</dbReference>
<dbReference type="EMBL" id="QPJS01000001">
    <property type="protein sequence ID" value="RCX04966.1"/>
    <property type="molecule type" value="Genomic_DNA"/>
</dbReference>
<dbReference type="AlphaFoldDB" id="A0A369A9I0"/>
<dbReference type="InterPro" id="IPR037108">
    <property type="entry name" value="TM1727-like_C_sf"/>
</dbReference>
<feature type="domain" description="DUF2520" evidence="1">
    <location>
        <begin position="145"/>
        <end position="245"/>
    </location>
</feature>
<dbReference type="Pfam" id="PF10728">
    <property type="entry name" value="DUF2520"/>
    <property type="match status" value="1"/>
</dbReference>